<dbReference type="EnsemblPlants" id="TuG1812G0200002845.01.T01">
    <property type="protein sequence ID" value="TuG1812G0200002845.01.T01.cds370129"/>
    <property type="gene ID" value="TuG1812G0200002845.01"/>
</dbReference>
<dbReference type="Proteomes" id="UP000015106">
    <property type="component" value="Chromosome 2"/>
</dbReference>
<sequence>MVVCICLLLFRCCSLGKEETKNISKEAHFLLDVAHSASY</sequence>
<reference evidence="3" key="1">
    <citation type="journal article" date="2013" name="Nature">
        <title>Draft genome of the wheat A-genome progenitor Triticum urartu.</title>
        <authorList>
            <person name="Ling H.Q."/>
            <person name="Zhao S."/>
            <person name="Liu D."/>
            <person name="Wang J."/>
            <person name="Sun H."/>
            <person name="Zhang C."/>
            <person name="Fan H."/>
            <person name="Li D."/>
            <person name="Dong L."/>
            <person name="Tao Y."/>
            <person name="Gao C."/>
            <person name="Wu H."/>
            <person name="Li Y."/>
            <person name="Cui Y."/>
            <person name="Guo X."/>
            <person name="Zheng S."/>
            <person name="Wang B."/>
            <person name="Yu K."/>
            <person name="Liang Q."/>
            <person name="Yang W."/>
            <person name="Lou X."/>
            <person name="Chen J."/>
            <person name="Feng M."/>
            <person name="Jian J."/>
            <person name="Zhang X."/>
            <person name="Luo G."/>
            <person name="Jiang Y."/>
            <person name="Liu J."/>
            <person name="Wang Z."/>
            <person name="Sha Y."/>
            <person name="Zhang B."/>
            <person name="Wu H."/>
            <person name="Tang D."/>
            <person name="Shen Q."/>
            <person name="Xue P."/>
            <person name="Zou S."/>
            <person name="Wang X."/>
            <person name="Liu X."/>
            <person name="Wang F."/>
            <person name="Yang Y."/>
            <person name="An X."/>
            <person name="Dong Z."/>
            <person name="Zhang K."/>
            <person name="Zhang X."/>
            <person name="Luo M.C."/>
            <person name="Dvorak J."/>
            <person name="Tong Y."/>
            <person name="Wang J."/>
            <person name="Yang H."/>
            <person name="Li Z."/>
            <person name="Wang D."/>
            <person name="Zhang A."/>
            <person name="Wang J."/>
        </authorList>
    </citation>
    <scope>NUCLEOTIDE SEQUENCE</scope>
    <source>
        <strain evidence="3">cv. G1812</strain>
    </source>
</reference>
<dbReference type="AlphaFoldDB" id="A0A8R7PEV6"/>
<reference evidence="2" key="2">
    <citation type="submission" date="2018-03" db="EMBL/GenBank/DDBJ databases">
        <title>The Triticum urartu genome reveals the dynamic nature of wheat genome evolution.</title>
        <authorList>
            <person name="Ling H."/>
            <person name="Ma B."/>
            <person name="Shi X."/>
            <person name="Liu H."/>
            <person name="Dong L."/>
            <person name="Sun H."/>
            <person name="Cao Y."/>
            <person name="Gao Q."/>
            <person name="Zheng S."/>
            <person name="Li Y."/>
            <person name="Yu Y."/>
            <person name="Du H."/>
            <person name="Qi M."/>
            <person name="Li Y."/>
            <person name="Yu H."/>
            <person name="Cui Y."/>
            <person name="Wang N."/>
            <person name="Chen C."/>
            <person name="Wu H."/>
            <person name="Zhao Y."/>
            <person name="Zhang J."/>
            <person name="Li Y."/>
            <person name="Zhou W."/>
            <person name="Zhang B."/>
            <person name="Hu W."/>
            <person name="Eijk M."/>
            <person name="Tang J."/>
            <person name="Witsenboer H."/>
            <person name="Zhao S."/>
            <person name="Li Z."/>
            <person name="Zhang A."/>
            <person name="Wang D."/>
            <person name="Liang C."/>
        </authorList>
    </citation>
    <scope>NUCLEOTIDE SEQUENCE [LARGE SCALE GENOMIC DNA]</scope>
    <source>
        <strain evidence="2">cv. G1812</strain>
    </source>
</reference>
<proteinExistence type="predicted"/>
<keyword evidence="3" id="KW-1185">Reference proteome</keyword>
<name>A0A8R7PEV6_TRIUA</name>
<reference evidence="2" key="3">
    <citation type="submission" date="2022-06" db="UniProtKB">
        <authorList>
            <consortium name="EnsemblPlants"/>
        </authorList>
    </citation>
    <scope>IDENTIFICATION</scope>
</reference>
<evidence type="ECO:0000256" key="1">
    <source>
        <dbReference type="SAM" id="SignalP"/>
    </source>
</evidence>
<evidence type="ECO:0000313" key="3">
    <source>
        <dbReference type="Proteomes" id="UP000015106"/>
    </source>
</evidence>
<accession>A0A8R7PEV6</accession>
<feature type="chain" id="PRO_5035948981" evidence="1">
    <location>
        <begin position="17"/>
        <end position="39"/>
    </location>
</feature>
<keyword evidence="1" id="KW-0732">Signal</keyword>
<dbReference type="Gramene" id="TuG1812G0200002845.01.T01">
    <property type="protein sequence ID" value="TuG1812G0200002845.01.T01.cds370129"/>
    <property type="gene ID" value="TuG1812G0200002845.01"/>
</dbReference>
<evidence type="ECO:0000313" key="2">
    <source>
        <dbReference type="EnsemblPlants" id="TuG1812G0200002845.01.T01.cds370129"/>
    </source>
</evidence>
<feature type="signal peptide" evidence="1">
    <location>
        <begin position="1"/>
        <end position="16"/>
    </location>
</feature>
<organism evidence="2 3">
    <name type="scientific">Triticum urartu</name>
    <name type="common">Red wild einkorn</name>
    <name type="synonym">Crithodium urartu</name>
    <dbReference type="NCBI Taxonomy" id="4572"/>
    <lineage>
        <taxon>Eukaryota</taxon>
        <taxon>Viridiplantae</taxon>
        <taxon>Streptophyta</taxon>
        <taxon>Embryophyta</taxon>
        <taxon>Tracheophyta</taxon>
        <taxon>Spermatophyta</taxon>
        <taxon>Magnoliopsida</taxon>
        <taxon>Liliopsida</taxon>
        <taxon>Poales</taxon>
        <taxon>Poaceae</taxon>
        <taxon>BOP clade</taxon>
        <taxon>Pooideae</taxon>
        <taxon>Triticodae</taxon>
        <taxon>Triticeae</taxon>
        <taxon>Triticinae</taxon>
        <taxon>Triticum</taxon>
    </lineage>
</organism>
<protein>
    <submittedName>
        <fullName evidence="2">Uncharacterized protein</fullName>
    </submittedName>
</protein>